<gene>
    <name evidence="2" type="ORF">BDV98DRAFT_253621</name>
</gene>
<reference evidence="2 3" key="1">
    <citation type="journal article" date="2019" name="Nat. Ecol. Evol.">
        <title>Megaphylogeny resolves global patterns of mushroom evolution.</title>
        <authorList>
            <person name="Varga T."/>
            <person name="Krizsan K."/>
            <person name="Foldi C."/>
            <person name="Dima B."/>
            <person name="Sanchez-Garcia M."/>
            <person name="Sanchez-Ramirez S."/>
            <person name="Szollosi G.J."/>
            <person name="Szarkandi J.G."/>
            <person name="Papp V."/>
            <person name="Albert L."/>
            <person name="Andreopoulos W."/>
            <person name="Angelini C."/>
            <person name="Antonin V."/>
            <person name="Barry K.W."/>
            <person name="Bougher N.L."/>
            <person name="Buchanan P."/>
            <person name="Buyck B."/>
            <person name="Bense V."/>
            <person name="Catcheside P."/>
            <person name="Chovatia M."/>
            <person name="Cooper J."/>
            <person name="Damon W."/>
            <person name="Desjardin D."/>
            <person name="Finy P."/>
            <person name="Geml J."/>
            <person name="Haridas S."/>
            <person name="Hughes K."/>
            <person name="Justo A."/>
            <person name="Karasinski D."/>
            <person name="Kautmanova I."/>
            <person name="Kiss B."/>
            <person name="Kocsube S."/>
            <person name="Kotiranta H."/>
            <person name="LaButti K.M."/>
            <person name="Lechner B.E."/>
            <person name="Liimatainen K."/>
            <person name="Lipzen A."/>
            <person name="Lukacs Z."/>
            <person name="Mihaltcheva S."/>
            <person name="Morgado L.N."/>
            <person name="Niskanen T."/>
            <person name="Noordeloos M.E."/>
            <person name="Ohm R.A."/>
            <person name="Ortiz-Santana B."/>
            <person name="Ovrebo C."/>
            <person name="Racz N."/>
            <person name="Riley R."/>
            <person name="Savchenko A."/>
            <person name="Shiryaev A."/>
            <person name="Soop K."/>
            <person name="Spirin V."/>
            <person name="Szebenyi C."/>
            <person name="Tomsovsky M."/>
            <person name="Tulloss R.E."/>
            <person name="Uehling J."/>
            <person name="Grigoriev I.V."/>
            <person name="Vagvolgyi C."/>
            <person name="Papp T."/>
            <person name="Martin F.M."/>
            <person name="Miettinen O."/>
            <person name="Hibbett D.S."/>
            <person name="Nagy L.G."/>
        </authorList>
    </citation>
    <scope>NUCLEOTIDE SEQUENCE [LARGE SCALE GENOMIC DNA]</scope>
    <source>
        <strain evidence="2 3">CBS 309.79</strain>
    </source>
</reference>
<dbReference type="EMBL" id="ML178845">
    <property type="protein sequence ID" value="TFK97650.1"/>
    <property type="molecule type" value="Genomic_DNA"/>
</dbReference>
<dbReference type="AlphaFoldDB" id="A0A5C3QB80"/>
<keyword evidence="3" id="KW-1185">Reference proteome</keyword>
<feature type="compositionally biased region" description="Polar residues" evidence="1">
    <location>
        <begin position="165"/>
        <end position="183"/>
    </location>
</feature>
<feature type="region of interest" description="Disordered" evidence="1">
    <location>
        <begin position="1"/>
        <end position="40"/>
    </location>
</feature>
<sequence length="216" mass="24501">MQHSKFFPSTWSPYDQSSRQSPEWSPSQRFKSSPRPLPATSLRAILNPEPQSAVAPGLSHRHVWHDQHHPHTYVNSHSGRGSVPPVTPIPCDAGVYETRTINDFNILIVNEKLKDYHSELDTFSPGYNIGFLTHIPLSRLLADEAQLDREPSPSWPGGSGHLHGSTPNTDFQVTADNSYPPSRTTRKAYNAAKLSHDRRSKRWNDIERERFKNTCE</sequence>
<protein>
    <submittedName>
        <fullName evidence="2">Uncharacterized protein</fullName>
    </submittedName>
</protein>
<proteinExistence type="predicted"/>
<feature type="region of interest" description="Disordered" evidence="1">
    <location>
        <begin position="147"/>
        <end position="198"/>
    </location>
</feature>
<accession>A0A5C3QB80</accession>
<evidence type="ECO:0000256" key="1">
    <source>
        <dbReference type="SAM" id="MobiDB-lite"/>
    </source>
</evidence>
<dbReference type="Proteomes" id="UP000305067">
    <property type="component" value="Unassembled WGS sequence"/>
</dbReference>
<name>A0A5C3QB80_9AGAR</name>
<organism evidence="2 3">
    <name type="scientific">Pterulicium gracile</name>
    <dbReference type="NCBI Taxonomy" id="1884261"/>
    <lineage>
        <taxon>Eukaryota</taxon>
        <taxon>Fungi</taxon>
        <taxon>Dikarya</taxon>
        <taxon>Basidiomycota</taxon>
        <taxon>Agaricomycotina</taxon>
        <taxon>Agaricomycetes</taxon>
        <taxon>Agaricomycetidae</taxon>
        <taxon>Agaricales</taxon>
        <taxon>Pleurotineae</taxon>
        <taxon>Pterulaceae</taxon>
        <taxon>Pterulicium</taxon>
    </lineage>
</organism>
<evidence type="ECO:0000313" key="3">
    <source>
        <dbReference type="Proteomes" id="UP000305067"/>
    </source>
</evidence>
<feature type="compositionally biased region" description="Polar residues" evidence="1">
    <location>
        <begin position="1"/>
        <end position="31"/>
    </location>
</feature>
<evidence type="ECO:0000313" key="2">
    <source>
        <dbReference type="EMBL" id="TFK97650.1"/>
    </source>
</evidence>